<organism evidence="2 3">
    <name type="scientific">Micromonospora saelicesensis</name>
    <dbReference type="NCBI Taxonomy" id="285676"/>
    <lineage>
        <taxon>Bacteria</taxon>
        <taxon>Bacillati</taxon>
        <taxon>Actinomycetota</taxon>
        <taxon>Actinomycetes</taxon>
        <taxon>Micromonosporales</taxon>
        <taxon>Micromonosporaceae</taxon>
        <taxon>Micromonospora</taxon>
    </lineage>
</organism>
<dbReference type="EMBL" id="PYAG01000005">
    <property type="protein sequence ID" value="RAO37441.1"/>
    <property type="molecule type" value="Genomic_DNA"/>
</dbReference>
<sequence>MDVTFATEPTPGRVNEDHVAASGSYVVVLDGVTVPAGVRTGCVHDVPWLVRNLGELLMAGLSGDDRVPLADVLAGAIAGLCDRHRDTCHLAARDSPSATVALLRVAGDRLDYLVLCDSYVVIDEVAGLRVVHDDRTARLPAYDAVSVARLRNAPGGFWVASTDPRAAEHALTGSVAMRDVRRAAVLSDGAARLVERFGGTWEQVLQLAGEAGPRAVIEAVRHREHSDDAGRSRGKRFDDATLAYCVFPPA</sequence>
<comment type="caution">
    <text evidence="2">The sequence shown here is derived from an EMBL/GenBank/DDBJ whole genome shotgun (WGS) entry which is preliminary data.</text>
</comment>
<evidence type="ECO:0000313" key="3">
    <source>
        <dbReference type="Proteomes" id="UP000249419"/>
    </source>
</evidence>
<dbReference type="Pfam" id="PF13672">
    <property type="entry name" value="PP2C_2"/>
    <property type="match status" value="1"/>
</dbReference>
<gene>
    <name evidence="2" type="ORF">PSN13_01423</name>
</gene>
<dbReference type="InterPro" id="IPR001932">
    <property type="entry name" value="PPM-type_phosphatase-like_dom"/>
</dbReference>
<evidence type="ECO:0000259" key="1">
    <source>
        <dbReference type="Pfam" id="PF13672"/>
    </source>
</evidence>
<accession>A0A328NYD6</accession>
<feature type="domain" description="PPM-type phosphatase" evidence="1">
    <location>
        <begin position="14"/>
        <end position="212"/>
    </location>
</feature>
<proteinExistence type="predicted"/>
<dbReference type="Proteomes" id="UP000249419">
    <property type="component" value="Unassembled WGS sequence"/>
</dbReference>
<reference evidence="2 3" key="1">
    <citation type="submission" date="2018-03" db="EMBL/GenBank/DDBJ databases">
        <title>Defining the species Micromonospora saelicesensis and Micromonospora noduli under the framework of genomics.</title>
        <authorList>
            <person name="Riesco R."/>
            <person name="Trujillo M.E."/>
        </authorList>
    </citation>
    <scope>NUCLEOTIDE SEQUENCE [LARGE SCALE GENOMIC DNA]</scope>
    <source>
        <strain evidence="2 3">PSN13</strain>
    </source>
</reference>
<protein>
    <recommendedName>
        <fullName evidence="1">PPM-type phosphatase domain-containing protein</fullName>
    </recommendedName>
</protein>
<dbReference type="AlphaFoldDB" id="A0A328NYD6"/>
<name>A0A328NYD6_9ACTN</name>
<evidence type="ECO:0000313" key="2">
    <source>
        <dbReference type="EMBL" id="RAO37441.1"/>
    </source>
</evidence>